<reference evidence="18 19" key="1">
    <citation type="submission" date="2016-10" db="EMBL/GenBank/DDBJ databases">
        <authorList>
            <person name="de Groot N.N."/>
        </authorList>
    </citation>
    <scope>NUCLEOTIDE SEQUENCE [LARGE SCALE GENOMIC DNA]</scope>
    <source>
        <strain evidence="18 19">CGMCC 4.2023</strain>
    </source>
</reference>
<accession>A0A1H6AXW2</accession>
<comment type="catalytic activity">
    <reaction evidence="12">
        <text>O-phospho-L-seryl-[protein] + H2O = L-seryl-[protein] + phosphate</text>
        <dbReference type="Rhea" id="RHEA:20629"/>
        <dbReference type="Rhea" id="RHEA-COMP:9863"/>
        <dbReference type="Rhea" id="RHEA-COMP:11604"/>
        <dbReference type="ChEBI" id="CHEBI:15377"/>
        <dbReference type="ChEBI" id="CHEBI:29999"/>
        <dbReference type="ChEBI" id="CHEBI:43474"/>
        <dbReference type="ChEBI" id="CHEBI:83421"/>
        <dbReference type="EC" id="3.1.3.16"/>
    </reaction>
</comment>
<keyword evidence="3" id="KW-0808">Transferase</keyword>
<dbReference type="SMART" id="SM00331">
    <property type="entry name" value="PP2C_SIG"/>
    <property type="match status" value="1"/>
</dbReference>
<keyword evidence="11" id="KW-0464">Manganese</keyword>
<feature type="domain" description="PAS" evidence="17">
    <location>
        <begin position="23"/>
        <end position="53"/>
    </location>
</feature>
<evidence type="ECO:0000313" key="18">
    <source>
        <dbReference type="EMBL" id="SEG53408.1"/>
    </source>
</evidence>
<evidence type="ECO:0000256" key="15">
    <source>
        <dbReference type="ARBA" id="ARBA00081350"/>
    </source>
</evidence>
<dbReference type="FunFam" id="3.30.565.10:FF:000028">
    <property type="entry name" value="PAS sensor protein"/>
    <property type="match status" value="1"/>
</dbReference>
<dbReference type="SMART" id="SM00065">
    <property type="entry name" value="GAF"/>
    <property type="match status" value="1"/>
</dbReference>
<evidence type="ECO:0000256" key="10">
    <source>
        <dbReference type="ARBA" id="ARBA00022912"/>
    </source>
</evidence>
<comment type="function">
    <text evidence="13">Primarily acts as an independent SigF regulator that is sensitive to the osmosensory signal, mediating the cross talk of PknD with the SigF regulon. Possesses both phosphatase and kinase activities. The kinase domain functions as a classic anti-sigma factor-like kinase to phosphorylate the anti-anti-sigma factor domain at the canonical regulatory site, and the phosphatase domain antagonizes this activity.</text>
</comment>
<dbReference type="PANTHER" id="PTHR43156">
    <property type="entry name" value="STAGE II SPORULATION PROTEIN E-RELATED"/>
    <property type="match status" value="1"/>
</dbReference>
<dbReference type="SUPFAM" id="SSF55874">
    <property type="entry name" value="ATPase domain of HSP90 chaperone/DNA topoisomerase II/histidine kinase"/>
    <property type="match status" value="1"/>
</dbReference>
<evidence type="ECO:0000256" key="3">
    <source>
        <dbReference type="ARBA" id="ARBA00022679"/>
    </source>
</evidence>
<dbReference type="FunFam" id="3.60.40.10:FF:000005">
    <property type="entry name" value="Serine/threonine protein phosphatase"/>
    <property type="match status" value="1"/>
</dbReference>
<dbReference type="Pfam" id="PF00989">
    <property type="entry name" value="PAS"/>
    <property type="match status" value="1"/>
</dbReference>
<organism evidence="18 19">
    <name type="scientific">Actinacidiphila yanglinensis</name>
    <dbReference type="NCBI Taxonomy" id="310779"/>
    <lineage>
        <taxon>Bacteria</taxon>
        <taxon>Bacillati</taxon>
        <taxon>Actinomycetota</taxon>
        <taxon>Actinomycetes</taxon>
        <taxon>Kitasatosporales</taxon>
        <taxon>Streptomycetaceae</taxon>
        <taxon>Actinacidiphila</taxon>
    </lineage>
</organism>
<evidence type="ECO:0000256" key="2">
    <source>
        <dbReference type="ARBA" id="ARBA00022553"/>
    </source>
</evidence>
<dbReference type="InterPro" id="IPR029016">
    <property type="entry name" value="GAF-like_dom_sf"/>
</dbReference>
<evidence type="ECO:0000256" key="14">
    <source>
        <dbReference type="ARBA" id="ARBA00075117"/>
    </source>
</evidence>
<evidence type="ECO:0000256" key="16">
    <source>
        <dbReference type="SAM" id="MobiDB-lite"/>
    </source>
</evidence>
<dbReference type="InterPro" id="IPR036457">
    <property type="entry name" value="PPM-type-like_dom_sf"/>
</dbReference>
<keyword evidence="19" id="KW-1185">Reference proteome</keyword>
<dbReference type="Gene3D" id="3.30.450.40">
    <property type="match status" value="1"/>
</dbReference>
<dbReference type="SUPFAM" id="SSF55781">
    <property type="entry name" value="GAF domain-like"/>
    <property type="match status" value="1"/>
</dbReference>
<keyword evidence="8" id="KW-0067">ATP-binding</keyword>
<dbReference type="GO" id="GO:0005524">
    <property type="term" value="F:ATP binding"/>
    <property type="evidence" value="ECO:0007669"/>
    <property type="project" value="UniProtKB-KW"/>
</dbReference>
<evidence type="ECO:0000256" key="4">
    <source>
        <dbReference type="ARBA" id="ARBA00022723"/>
    </source>
</evidence>
<proteinExistence type="predicted"/>
<dbReference type="EMBL" id="FNVU01000006">
    <property type="protein sequence ID" value="SEG53408.1"/>
    <property type="molecule type" value="Genomic_DNA"/>
</dbReference>
<feature type="region of interest" description="Disordered" evidence="16">
    <location>
        <begin position="764"/>
        <end position="783"/>
    </location>
</feature>
<dbReference type="GO" id="GO:0016301">
    <property type="term" value="F:kinase activity"/>
    <property type="evidence" value="ECO:0007669"/>
    <property type="project" value="UniProtKB-KW"/>
</dbReference>
<dbReference type="Gene3D" id="3.30.565.10">
    <property type="entry name" value="Histidine kinase-like ATPase, C-terminal domain"/>
    <property type="match status" value="1"/>
</dbReference>
<dbReference type="SMART" id="SM00091">
    <property type="entry name" value="PAS"/>
    <property type="match status" value="2"/>
</dbReference>
<dbReference type="GO" id="GO:0006355">
    <property type="term" value="P:regulation of DNA-templated transcription"/>
    <property type="evidence" value="ECO:0007669"/>
    <property type="project" value="InterPro"/>
</dbReference>
<evidence type="ECO:0000256" key="8">
    <source>
        <dbReference type="ARBA" id="ARBA00022840"/>
    </source>
</evidence>
<dbReference type="InterPro" id="IPR000014">
    <property type="entry name" value="PAS"/>
</dbReference>
<dbReference type="Gene3D" id="3.60.40.10">
    <property type="entry name" value="PPM-type phosphatase domain"/>
    <property type="match status" value="1"/>
</dbReference>
<dbReference type="SUPFAM" id="SSF55785">
    <property type="entry name" value="PYP-like sensor domain (PAS domain)"/>
    <property type="match status" value="2"/>
</dbReference>
<keyword evidence="6" id="KW-0418">Kinase</keyword>
<evidence type="ECO:0000256" key="1">
    <source>
        <dbReference type="ARBA" id="ARBA00013081"/>
    </source>
</evidence>
<dbReference type="Proteomes" id="UP000236754">
    <property type="component" value="Unassembled WGS sequence"/>
</dbReference>
<keyword evidence="4" id="KW-0479">Metal-binding</keyword>
<dbReference type="InterPro" id="IPR003018">
    <property type="entry name" value="GAF"/>
</dbReference>
<evidence type="ECO:0000256" key="7">
    <source>
        <dbReference type="ARBA" id="ARBA00022801"/>
    </source>
</evidence>
<dbReference type="InterPro" id="IPR036890">
    <property type="entry name" value="HATPase_C_sf"/>
</dbReference>
<evidence type="ECO:0000256" key="11">
    <source>
        <dbReference type="ARBA" id="ARBA00023211"/>
    </source>
</evidence>
<dbReference type="RefSeq" id="WP_103886361.1">
    <property type="nucleotide sequence ID" value="NZ_FNVU01000006.1"/>
</dbReference>
<dbReference type="SUPFAM" id="SSF81606">
    <property type="entry name" value="PP2C-like"/>
    <property type="match status" value="1"/>
</dbReference>
<dbReference type="InterPro" id="IPR003594">
    <property type="entry name" value="HATPase_dom"/>
</dbReference>
<dbReference type="PANTHER" id="PTHR43156:SF2">
    <property type="entry name" value="STAGE II SPORULATION PROTEIN E"/>
    <property type="match status" value="1"/>
</dbReference>
<dbReference type="CDD" id="cd00130">
    <property type="entry name" value="PAS"/>
    <property type="match status" value="1"/>
</dbReference>
<dbReference type="NCBIfam" id="TIGR00229">
    <property type="entry name" value="sensory_box"/>
    <property type="match status" value="1"/>
</dbReference>
<dbReference type="AlphaFoldDB" id="A0A1H6AXW2"/>
<evidence type="ECO:0000256" key="6">
    <source>
        <dbReference type="ARBA" id="ARBA00022777"/>
    </source>
</evidence>
<dbReference type="InterPro" id="IPR035965">
    <property type="entry name" value="PAS-like_dom_sf"/>
</dbReference>
<evidence type="ECO:0000256" key="5">
    <source>
        <dbReference type="ARBA" id="ARBA00022741"/>
    </source>
</evidence>
<gene>
    <name evidence="18" type="ORF">SAMN05216223_10659</name>
</gene>
<keyword evidence="2" id="KW-0597">Phosphoprotein</keyword>
<dbReference type="InterPro" id="IPR013656">
    <property type="entry name" value="PAS_4"/>
</dbReference>
<dbReference type="EC" id="3.1.3.16" evidence="1"/>
<evidence type="ECO:0000256" key="13">
    <source>
        <dbReference type="ARBA" id="ARBA00056274"/>
    </source>
</evidence>
<evidence type="ECO:0000313" key="19">
    <source>
        <dbReference type="Proteomes" id="UP000236754"/>
    </source>
</evidence>
<dbReference type="Gene3D" id="3.30.450.20">
    <property type="entry name" value="PAS domain"/>
    <property type="match status" value="2"/>
</dbReference>
<dbReference type="PROSITE" id="PS50112">
    <property type="entry name" value="PAS"/>
    <property type="match status" value="1"/>
</dbReference>
<sequence>MNDPGEVVFGLGAAPGAHPGTAVAVLDAAGRVTGWTPEARRLLGHGPAQVTGRPAAELLAEGEGSAREVLAAAVGSRRTRSARVRVRHRDGRVIPLDVRISPLSGRGADGAAWLVRADEPDETARSRWNAAVLEAILVRSPVAAVVWDPQLRYLWVNETLARENGIPSGLWPGRRIDDVLPGIVDTPPFEAVLREVLASGVPVLGYEYNRQTAGDSPHHKHTYSISFFRIDDADGVPMALAGMRADVTATRRARARLDLLSEASTRIGTTLDVLRTAQELADYAVPLLADFVTVDLSEAVPIGDEPLARLGSEAGRTAVFRRGAVASTHHGAESRWATGEAIYVPPSSPFIEALVTGRSVLQPVLDLSPGNWLDEDPARAEVIRATGMHSLMITPIRARGETLGVAAFIRHDTPAPFEEDDLLLAEELVARAALCLDNARRYASERTAALALQRNLLPRHLEGGGTLEVRSRYLPADVAHGVGGDWYDVIPLSGARTALVVGDVVGHGINAAAAMGRLRTAVRTLAELDPAPDELLTLLDRTVAQLNEEDPDADPGSTLGGTCLYAVYDPVLRTLDVARAGHPPPLLLDPTVGVSFPDVPAGLPLGLGPAVFETSRIELSEGSTVVLYTDGLIETRDHDIDFGIARVAGALTPPDGPLDDLCSAVCDTFSTRGPLADDATLLMARPRFLTPDQVATWDVPADPAAVGAARASAAGRLAAWGLPELVPATELIVGELLANAVLHGAAPIRLRLIRHTALVCEVSDAGPGQPRPRLAEPEDEDGRGLTLVARSSRRWGIRRTSEGKTVWSEQALPGS</sequence>
<keyword evidence="10" id="KW-0904">Protein phosphatase</keyword>
<dbReference type="OrthoDB" id="118142at2"/>
<keyword evidence="9" id="KW-0460">Magnesium</keyword>
<dbReference type="Pfam" id="PF08448">
    <property type="entry name" value="PAS_4"/>
    <property type="match status" value="1"/>
</dbReference>
<evidence type="ECO:0000256" key="9">
    <source>
        <dbReference type="ARBA" id="ARBA00022842"/>
    </source>
</evidence>
<dbReference type="Pfam" id="PF13581">
    <property type="entry name" value="HATPase_c_2"/>
    <property type="match status" value="1"/>
</dbReference>
<name>A0A1H6AXW2_9ACTN</name>
<dbReference type="CDD" id="cd16936">
    <property type="entry name" value="HATPase_RsbW-like"/>
    <property type="match status" value="1"/>
</dbReference>
<dbReference type="InterPro" id="IPR001932">
    <property type="entry name" value="PPM-type_phosphatase-like_dom"/>
</dbReference>
<dbReference type="InterPro" id="IPR013767">
    <property type="entry name" value="PAS_fold"/>
</dbReference>
<keyword evidence="7" id="KW-0378">Hydrolase</keyword>
<dbReference type="GO" id="GO:0004722">
    <property type="term" value="F:protein serine/threonine phosphatase activity"/>
    <property type="evidence" value="ECO:0007669"/>
    <property type="project" value="UniProtKB-EC"/>
</dbReference>
<dbReference type="InterPro" id="IPR052016">
    <property type="entry name" value="Bact_Sigma-Reg"/>
</dbReference>
<dbReference type="FunFam" id="3.30.450.40:FF:000035">
    <property type="entry name" value="PAS sensor protein"/>
    <property type="match status" value="1"/>
</dbReference>
<protein>
    <recommendedName>
        <fullName evidence="1">protein-serine/threonine phosphatase</fullName>
        <ecNumber evidence="1">3.1.3.16</ecNumber>
    </recommendedName>
    <alternativeName>
        <fullName evidence="15">Protein-serine/threonine phosphatase</fullName>
    </alternativeName>
    <alternativeName>
        <fullName evidence="14">Serine/threonine-protein kinase</fullName>
    </alternativeName>
</protein>
<evidence type="ECO:0000256" key="12">
    <source>
        <dbReference type="ARBA" id="ARBA00047761"/>
    </source>
</evidence>
<dbReference type="GO" id="GO:0046872">
    <property type="term" value="F:metal ion binding"/>
    <property type="evidence" value="ECO:0007669"/>
    <property type="project" value="UniProtKB-KW"/>
</dbReference>
<keyword evidence="5" id="KW-0547">Nucleotide-binding</keyword>
<dbReference type="Pfam" id="PF07228">
    <property type="entry name" value="SpoIIE"/>
    <property type="match status" value="1"/>
</dbReference>
<dbReference type="Pfam" id="PF01590">
    <property type="entry name" value="GAF"/>
    <property type="match status" value="1"/>
</dbReference>
<evidence type="ECO:0000259" key="17">
    <source>
        <dbReference type="PROSITE" id="PS50112"/>
    </source>
</evidence>